<dbReference type="InterPro" id="IPR045886">
    <property type="entry name" value="ThiF/MoeB/HesA"/>
</dbReference>
<dbReference type="AlphaFoldDB" id="A0A2T9WUZ6"/>
<dbReference type="InterPro" id="IPR000594">
    <property type="entry name" value="ThiF_NAD_FAD-bd"/>
</dbReference>
<dbReference type="GO" id="GO:0061504">
    <property type="term" value="P:cyclic threonylcarbamoyladenosine biosynthetic process"/>
    <property type="evidence" value="ECO:0007669"/>
    <property type="project" value="TreeGrafter"/>
</dbReference>
<dbReference type="Gene3D" id="3.40.50.720">
    <property type="entry name" value="NAD(P)-binding Rossmann-like Domain"/>
    <property type="match status" value="1"/>
</dbReference>
<organism evidence="2 3">
    <name type="scientific">Nanobsidianus stetteri</name>
    <dbReference type="NCBI Taxonomy" id="1294122"/>
    <lineage>
        <taxon>Archaea</taxon>
        <taxon>Nanobdellota</taxon>
        <taxon>Candidatus Nanoarchaeia</taxon>
        <taxon>Nanoarchaeales</taxon>
        <taxon>Nanopusillaceae</taxon>
        <taxon>Candidatus Nanobsidianus</taxon>
    </lineage>
</organism>
<dbReference type="EMBL" id="QEFH01000002">
    <property type="protein sequence ID" value="PVU71632.1"/>
    <property type="molecule type" value="Genomic_DNA"/>
</dbReference>
<evidence type="ECO:0000259" key="1">
    <source>
        <dbReference type="Pfam" id="PF00899"/>
    </source>
</evidence>
<dbReference type="InterPro" id="IPR035985">
    <property type="entry name" value="Ubiquitin-activating_enz"/>
</dbReference>
<comment type="caution">
    <text evidence="2">The sequence shown here is derived from an EMBL/GenBank/DDBJ whole genome shotgun (WGS) entry which is preliminary data.</text>
</comment>
<proteinExistence type="predicted"/>
<accession>A0A2T9WUZ6</accession>
<evidence type="ECO:0000313" key="3">
    <source>
        <dbReference type="Proteomes" id="UP000245908"/>
    </source>
</evidence>
<gene>
    <name evidence="2" type="ORF">DDW05_00315</name>
</gene>
<protein>
    <recommendedName>
        <fullName evidence="1">THIF-type NAD/FAD binding fold domain-containing protein</fullName>
    </recommendedName>
</protein>
<dbReference type="Proteomes" id="UP000245908">
    <property type="component" value="Unassembled WGS sequence"/>
</dbReference>
<dbReference type="PANTHER" id="PTHR43267">
    <property type="entry name" value="TRNA THREONYLCARBAMOYLADENOSINE DEHYDRATASE"/>
    <property type="match status" value="1"/>
</dbReference>
<dbReference type="GO" id="GO:0061503">
    <property type="term" value="F:tRNA threonylcarbamoyladenosine dehydratase"/>
    <property type="evidence" value="ECO:0007669"/>
    <property type="project" value="TreeGrafter"/>
</dbReference>
<dbReference type="Pfam" id="PF00899">
    <property type="entry name" value="ThiF"/>
    <property type="match status" value="1"/>
</dbReference>
<feature type="domain" description="THIF-type NAD/FAD binding fold" evidence="1">
    <location>
        <begin position="16"/>
        <end position="227"/>
    </location>
</feature>
<dbReference type="GO" id="GO:0008641">
    <property type="term" value="F:ubiquitin-like modifier activating enzyme activity"/>
    <property type="evidence" value="ECO:0007669"/>
    <property type="project" value="InterPro"/>
</dbReference>
<dbReference type="SUPFAM" id="SSF69572">
    <property type="entry name" value="Activating enzymes of the ubiquitin-like proteins"/>
    <property type="match status" value="1"/>
</dbReference>
<evidence type="ECO:0000313" key="2">
    <source>
        <dbReference type="EMBL" id="PVU71632.1"/>
    </source>
</evidence>
<dbReference type="PANTHER" id="PTHR43267:SF3">
    <property type="entry name" value="THIF PROTEIN"/>
    <property type="match status" value="1"/>
</dbReference>
<reference evidence="2 3" key="1">
    <citation type="journal article" date="2015" name="Appl. Environ. Microbiol.">
        <title>Nanoarchaeota, Their Sulfolobales Host, and Nanoarchaeota Virus Distribution across Yellowstone National Park Hot Springs.</title>
        <authorList>
            <person name="Munson-McGee J.H."/>
            <person name="Field E.K."/>
            <person name="Bateson M."/>
            <person name="Rooney C."/>
            <person name="Stepanauskas R."/>
            <person name="Young M.J."/>
        </authorList>
    </citation>
    <scope>NUCLEOTIDE SEQUENCE [LARGE SCALE GENOMIC DNA]</scope>
    <source>
        <strain evidence="2">SCGC AB-777_O03</strain>
    </source>
</reference>
<name>A0A2T9WUZ6_NANST</name>
<sequence>MERIINIMDNVSRYISQIKFFGFEKNKKIQETSVAVIGLGGLGSWLSEFLVRIGVKNLAIVDFDIVEEKNLNRQNFIIDDIGKLKIDSIEKRLKEIDNNINIEKYKEINKKIFNRDIIFDCTDNIKSKYLINELSVYYNKPYIFASVVMDQGFVGLINPEQFCLYDIYKGKEDVLTCNITGVDFSAIIFAVSLMLKLFINYVFGNRDGILYHFNIRDKFYLEEIKVKSNNCKICKRKEFELIWNYLK</sequence>